<dbReference type="SMR" id="A0A1J6K389"/>
<dbReference type="SMART" id="SM00432">
    <property type="entry name" value="MADS"/>
    <property type="match status" value="1"/>
</dbReference>
<sequence length="194" mass="22064">VIMERNSSQIRMNAEREFVRNKRAEEVAISNMQKGLCKKAKEISTLCGIEIAILIFSIIGQPFLFGSPNVESVVRRFLKAKQPIASPLSGYIPYERTSGGKRKDEMDKKKKKVEENKDKEKALESIFTCCPLEDLDLTDLEMFEKLDQNIEKLSNYLIEEIAQLQFVIDAEDPNLALEMNVTSSSTLPSNWLSL</sequence>
<evidence type="ECO:0000256" key="3">
    <source>
        <dbReference type="ARBA" id="ARBA00023125"/>
    </source>
</evidence>
<evidence type="ECO:0000259" key="8">
    <source>
        <dbReference type="PROSITE" id="PS50066"/>
    </source>
</evidence>
<keyword evidence="5" id="KW-0539">Nucleus</keyword>
<dbReference type="PANTHER" id="PTHR11945">
    <property type="entry name" value="MADS BOX PROTEIN"/>
    <property type="match status" value="1"/>
</dbReference>
<dbReference type="GO" id="GO:0046983">
    <property type="term" value="F:protein dimerization activity"/>
    <property type="evidence" value="ECO:0007669"/>
    <property type="project" value="InterPro"/>
</dbReference>
<feature type="transmembrane region" description="Helical" evidence="7">
    <location>
        <begin position="43"/>
        <end position="65"/>
    </location>
</feature>
<dbReference type="InterPro" id="IPR002100">
    <property type="entry name" value="TF_MADSbox"/>
</dbReference>
<evidence type="ECO:0000256" key="7">
    <source>
        <dbReference type="SAM" id="Phobius"/>
    </source>
</evidence>
<keyword evidence="3" id="KW-0238">DNA-binding</keyword>
<dbReference type="GO" id="GO:0000978">
    <property type="term" value="F:RNA polymerase II cis-regulatory region sequence-specific DNA binding"/>
    <property type="evidence" value="ECO:0007669"/>
    <property type="project" value="TreeGrafter"/>
</dbReference>
<dbReference type="Gramene" id="OIT19576">
    <property type="protein sequence ID" value="OIT19576"/>
    <property type="gene ID" value="A4A49_66122"/>
</dbReference>
<evidence type="ECO:0000313" key="10">
    <source>
        <dbReference type="Proteomes" id="UP000187609"/>
    </source>
</evidence>
<evidence type="ECO:0000256" key="5">
    <source>
        <dbReference type="ARBA" id="ARBA00023242"/>
    </source>
</evidence>
<reference evidence="9" key="1">
    <citation type="submission" date="2016-11" db="EMBL/GenBank/DDBJ databases">
        <title>The genome of Nicotiana attenuata.</title>
        <authorList>
            <person name="Xu S."/>
            <person name="Brockmoeller T."/>
            <person name="Gaquerel E."/>
            <person name="Navarro A."/>
            <person name="Kuhl H."/>
            <person name="Gase K."/>
            <person name="Ling Z."/>
            <person name="Zhou W."/>
            <person name="Kreitzer C."/>
            <person name="Stanke M."/>
            <person name="Tang H."/>
            <person name="Lyons E."/>
            <person name="Pandey P."/>
            <person name="Pandey S.P."/>
            <person name="Timmermann B."/>
            <person name="Baldwin I.T."/>
        </authorList>
    </citation>
    <scope>NUCLEOTIDE SEQUENCE [LARGE SCALE GENOMIC DNA]</scope>
    <source>
        <strain evidence="9">UT</strain>
    </source>
</reference>
<dbReference type="Pfam" id="PF00319">
    <property type="entry name" value="SRF-TF"/>
    <property type="match status" value="1"/>
</dbReference>
<accession>A0A1J6K389</accession>
<dbReference type="EMBL" id="MJEQ01006742">
    <property type="protein sequence ID" value="OIT19576.1"/>
    <property type="molecule type" value="Genomic_DNA"/>
</dbReference>
<evidence type="ECO:0000256" key="2">
    <source>
        <dbReference type="ARBA" id="ARBA00023015"/>
    </source>
</evidence>
<keyword evidence="7" id="KW-0472">Membrane</keyword>
<keyword evidence="10" id="KW-1185">Reference proteome</keyword>
<keyword evidence="2" id="KW-0805">Transcription regulation</keyword>
<dbReference type="GO" id="GO:0000981">
    <property type="term" value="F:DNA-binding transcription factor activity, RNA polymerase II-specific"/>
    <property type="evidence" value="ECO:0007669"/>
    <property type="project" value="TreeGrafter"/>
</dbReference>
<feature type="region of interest" description="Disordered" evidence="6">
    <location>
        <begin position="95"/>
        <end position="115"/>
    </location>
</feature>
<evidence type="ECO:0000256" key="1">
    <source>
        <dbReference type="ARBA" id="ARBA00004123"/>
    </source>
</evidence>
<protein>
    <submittedName>
        <fullName evidence="9">Agamous-like mads-box protein agl29</fullName>
    </submittedName>
</protein>
<keyword evidence="7" id="KW-0812">Transmembrane</keyword>
<name>A0A1J6K389_NICAT</name>
<evidence type="ECO:0000313" key="9">
    <source>
        <dbReference type="EMBL" id="OIT19576.1"/>
    </source>
</evidence>
<feature type="domain" description="MADS-box" evidence="8">
    <location>
        <begin position="9"/>
        <end position="69"/>
    </location>
</feature>
<dbReference type="Gene3D" id="3.40.1810.10">
    <property type="entry name" value="Transcription factor, MADS-box"/>
    <property type="match status" value="1"/>
</dbReference>
<comment type="subcellular location">
    <subcellularLocation>
        <location evidence="1">Nucleus</location>
    </subcellularLocation>
</comment>
<dbReference type="InterPro" id="IPR036879">
    <property type="entry name" value="TF_MADSbox_sf"/>
</dbReference>
<comment type="caution">
    <text evidence="9">The sequence shown here is derived from an EMBL/GenBank/DDBJ whole genome shotgun (WGS) entry which is preliminary data.</text>
</comment>
<evidence type="ECO:0000256" key="6">
    <source>
        <dbReference type="SAM" id="MobiDB-lite"/>
    </source>
</evidence>
<dbReference type="SUPFAM" id="SSF55455">
    <property type="entry name" value="SRF-like"/>
    <property type="match status" value="1"/>
</dbReference>
<evidence type="ECO:0000256" key="4">
    <source>
        <dbReference type="ARBA" id="ARBA00023163"/>
    </source>
</evidence>
<feature type="compositionally biased region" description="Basic and acidic residues" evidence="6">
    <location>
        <begin position="101"/>
        <end position="115"/>
    </location>
</feature>
<keyword evidence="4" id="KW-0804">Transcription</keyword>
<dbReference type="PRINTS" id="PR00404">
    <property type="entry name" value="MADSDOMAIN"/>
</dbReference>
<proteinExistence type="predicted"/>
<dbReference type="PANTHER" id="PTHR11945:SF727">
    <property type="entry name" value="AGAMOUS-LIKE MADS-BOX PROTEIN AGL29"/>
    <property type="match status" value="1"/>
</dbReference>
<gene>
    <name evidence="9" type="primary">AGL29_0</name>
    <name evidence="9" type="ORF">A4A49_66122</name>
</gene>
<dbReference type="AlphaFoldDB" id="A0A1J6K389"/>
<organism evidence="9 10">
    <name type="scientific">Nicotiana attenuata</name>
    <name type="common">Coyote tobacco</name>
    <dbReference type="NCBI Taxonomy" id="49451"/>
    <lineage>
        <taxon>Eukaryota</taxon>
        <taxon>Viridiplantae</taxon>
        <taxon>Streptophyta</taxon>
        <taxon>Embryophyta</taxon>
        <taxon>Tracheophyta</taxon>
        <taxon>Spermatophyta</taxon>
        <taxon>Magnoliopsida</taxon>
        <taxon>eudicotyledons</taxon>
        <taxon>Gunneridae</taxon>
        <taxon>Pentapetalae</taxon>
        <taxon>asterids</taxon>
        <taxon>lamiids</taxon>
        <taxon>Solanales</taxon>
        <taxon>Solanaceae</taxon>
        <taxon>Nicotianoideae</taxon>
        <taxon>Nicotianeae</taxon>
        <taxon>Nicotiana</taxon>
    </lineage>
</organism>
<feature type="non-terminal residue" evidence="9">
    <location>
        <position position="1"/>
    </location>
</feature>
<keyword evidence="7" id="KW-1133">Transmembrane helix</keyword>
<dbReference type="PROSITE" id="PS50066">
    <property type="entry name" value="MADS_BOX_2"/>
    <property type="match status" value="1"/>
</dbReference>
<dbReference type="OMA" id="EDNITHR"/>
<dbReference type="GO" id="GO:0005634">
    <property type="term" value="C:nucleus"/>
    <property type="evidence" value="ECO:0007669"/>
    <property type="project" value="UniProtKB-SubCell"/>
</dbReference>
<dbReference type="Proteomes" id="UP000187609">
    <property type="component" value="Unassembled WGS sequence"/>
</dbReference>